<dbReference type="InterPro" id="IPR012910">
    <property type="entry name" value="Plug_dom"/>
</dbReference>
<dbReference type="InterPro" id="IPR000531">
    <property type="entry name" value="Beta-barrel_TonB"/>
</dbReference>
<dbReference type="AlphaFoldDB" id="A0A412G0E0"/>
<name>A0A412G0E0_9BACE</name>
<dbReference type="InterPro" id="IPR023997">
    <property type="entry name" value="TonB-dep_OMP_SusC/RagA_CS"/>
</dbReference>
<feature type="domain" description="TonB-dependent receptor-like beta-barrel" evidence="3">
    <location>
        <begin position="393"/>
        <end position="1026"/>
    </location>
</feature>
<dbReference type="FunFam" id="2.170.130.10:FF:000003">
    <property type="entry name" value="SusC/RagA family TonB-linked outer membrane protein"/>
    <property type="match status" value="1"/>
</dbReference>
<feature type="chain" id="PRO_5033414763" evidence="2">
    <location>
        <begin position="25"/>
        <end position="1060"/>
    </location>
</feature>
<dbReference type="InterPro" id="IPR023996">
    <property type="entry name" value="TonB-dep_OMP_SusC/RagA"/>
</dbReference>
<dbReference type="GO" id="GO:0009279">
    <property type="term" value="C:cell outer membrane"/>
    <property type="evidence" value="ECO:0007669"/>
    <property type="project" value="UniProtKB-SubCell"/>
</dbReference>
<dbReference type="EMBL" id="QRUO01000002">
    <property type="protein sequence ID" value="RGR73890.1"/>
    <property type="molecule type" value="Genomic_DNA"/>
</dbReference>
<dbReference type="InterPro" id="IPR037066">
    <property type="entry name" value="Plug_dom_sf"/>
</dbReference>
<dbReference type="Proteomes" id="UP000284205">
    <property type="component" value="Unassembled WGS sequence"/>
</dbReference>
<keyword evidence="1" id="KW-0472">Membrane</keyword>
<evidence type="ECO:0000256" key="1">
    <source>
        <dbReference type="RuleBase" id="RU003357"/>
    </source>
</evidence>
<reference evidence="5 8" key="2">
    <citation type="journal article" date="2019" name="Nat. Med.">
        <title>A library of human gut bacterial isolates paired with longitudinal multiomics data enables mechanistic microbiome research.</title>
        <authorList>
            <person name="Poyet M."/>
            <person name="Groussin M."/>
            <person name="Gibbons S.M."/>
            <person name="Avila-Pacheco J."/>
            <person name="Jiang X."/>
            <person name="Kearney S.M."/>
            <person name="Perrotta A.R."/>
            <person name="Berdy B."/>
            <person name="Zhao S."/>
            <person name="Lieberman T.D."/>
            <person name="Swanson P.K."/>
            <person name="Smith M."/>
            <person name="Roesemann S."/>
            <person name="Alexander J.E."/>
            <person name="Rich S.A."/>
            <person name="Livny J."/>
            <person name="Vlamakis H."/>
            <person name="Clish C."/>
            <person name="Bullock K."/>
            <person name="Deik A."/>
            <person name="Scott J."/>
            <person name="Pierce K.A."/>
            <person name="Xavier R.J."/>
            <person name="Alm E.J."/>
        </authorList>
    </citation>
    <scope>NUCLEOTIDE SEQUENCE [LARGE SCALE GENOMIC DNA]</scope>
    <source>
        <strain evidence="5 8">BIOML-A31</strain>
    </source>
</reference>
<evidence type="ECO:0000259" key="4">
    <source>
        <dbReference type="Pfam" id="PF07715"/>
    </source>
</evidence>
<feature type="signal peptide" evidence="2">
    <location>
        <begin position="1"/>
        <end position="24"/>
    </location>
</feature>
<evidence type="ECO:0000313" key="8">
    <source>
        <dbReference type="Proteomes" id="UP000475905"/>
    </source>
</evidence>
<dbReference type="NCBIfam" id="TIGR04057">
    <property type="entry name" value="SusC_RagA_signa"/>
    <property type="match status" value="1"/>
</dbReference>
<proteinExistence type="inferred from homology"/>
<reference evidence="6 7" key="1">
    <citation type="submission" date="2018-08" db="EMBL/GenBank/DDBJ databases">
        <title>A genome reference for cultivated species of the human gut microbiota.</title>
        <authorList>
            <person name="Zou Y."/>
            <person name="Xue W."/>
            <person name="Luo G."/>
        </authorList>
    </citation>
    <scope>NUCLEOTIDE SEQUENCE [LARGE SCALE GENOMIC DNA]</scope>
    <source>
        <strain evidence="6 7">AF24-29LB</strain>
    </source>
</reference>
<comment type="subcellular location">
    <subcellularLocation>
        <location evidence="1">Cell outer membrane</location>
    </subcellularLocation>
</comment>
<feature type="domain" description="TonB-dependent receptor plug" evidence="4">
    <location>
        <begin position="120"/>
        <end position="225"/>
    </location>
</feature>
<keyword evidence="2" id="KW-0732">Signal</keyword>
<evidence type="ECO:0000256" key="2">
    <source>
        <dbReference type="SAM" id="SignalP"/>
    </source>
</evidence>
<dbReference type="FunFam" id="2.60.40.1120:FF:000003">
    <property type="entry name" value="Outer membrane protein Omp121"/>
    <property type="match status" value="1"/>
</dbReference>
<evidence type="ECO:0000259" key="3">
    <source>
        <dbReference type="Pfam" id="PF00593"/>
    </source>
</evidence>
<dbReference type="SUPFAM" id="SSF56935">
    <property type="entry name" value="Porins"/>
    <property type="match status" value="1"/>
</dbReference>
<dbReference type="Gene3D" id="2.170.130.10">
    <property type="entry name" value="TonB-dependent receptor, plug domain"/>
    <property type="match status" value="1"/>
</dbReference>
<comment type="caution">
    <text evidence="6">The sequence shown here is derived from an EMBL/GenBank/DDBJ whole genome shotgun (WGS) entry which is preliminary data.</text>
</comment>
<dbReference type="SUPFAM" id="SSF49464">
    <property type="entry name" value="Carboxypeptidase regulatory domain-like"/>
    <property type="match status" value="1"/>
</dbReference>
<accession>A0A412G0E0</accession>
<evidence type="ECO:0000313" key="7">
    <source>
        <dbReference type="Proteomes" id="UP000284205"/>
    </source>
</evidence>
<comment type="similarity">
    <text evidence="1">Belongs to the TonB-dependent receptor family.</text>
</comment>
<dbReference type="PROSITE" id="PS00018">
    <property type="entry name" value="EF_HAND_1"/>
    <property type="match status" value="1"/>
</dbReference>
<evidence type="ECO:0000313" key="5">
    <source>
        <dbReference type="EMBL" id="KAA5462767.1"/>
    </source>
</evidence>
<dbReference type="Pfam" id="PF07715">
    <property type="entry name" value="Plug"/>
    <property type="match status" value="1"/>
</dbReference>
<evidence type="ECO:0000313" key="6">
    <source>
        <dbReference type="EMBL" id="RGR73890.1"/>
    </source>
</evidence>
<protein>
    <submittedName>
        <fullName evidence="6">TonB-dependent receptor</fullName>
    </submittedName>
</protein>
<dbReference type="Pfam" id="PF13715">
    <property type="entry name" value="CarbopepD_reg_2"/>
    <property type="match status" value="1"/>
</dbReference>
<gene>
    <name evidence="6" type="ORF">DWY26_03875</name>
    <name evidence="5" type="ORF">F2Y36_12795</name>
</gene>
<dbReference type="Pfam" id="PF00593">
    <property type="entry name" value="TonB_dep_Rec_b-barrel"/>
    <property type="match status" value="1"/>
</dbReference>
<keyword evidence="1" id="KW-0798">TonB box</keyword>
<sequence length="1060" mass="119340">MKNMKVKYLLALLLIVCSVATGYAQQITVKGQVWDEVLNEPLIGVNVSVKGTTNGVITDLDGNFTIKVQKNQVLIFSFIGYKDVEIVVKPNLNLSKVIMSESLQQIEEVVVVGYGQQKKASSVGAIATTKGEDLLRVGSVTSVSEALQGQMPGVTAINTSSKPGADAADLFIRGKATWGNASPLVLVDGMERDFNDVDVNEIQSISVLKDASATAVYGVKGANGVILLTTKRGSNKKPVVNFSANFGFKQPTTKLEWADYPTAMKMYNEAAANDGMWDKVIPESTIAAWQHAYATGNYGPYNDYFPQVDWWNEMVGNFGFQQNYNLNITGGTERMSYFASIGMLNDGDIYNTKKQDEFDPRFYYKRYNWRTNFDFKLTKSTLLSVNIAGKMGYRNQPGYRDAGNGDSYIFNPFIQTPTNLFPIKYSDGEWGADLQGDGNIVAQMNNQGQRSYKSFQGFYDFILKQDLDMITKGLSVKATVSYNTYSERQSSIFRARMYGIDDSAASKNGIIRYYREYDYSNPIVNADGTIDYPMVREERFPDWQVEEERPVGASNDNFRNYGRKLYYEVALNYQRSFNDHNVTALAVFNRKITDSTDSGNNSKMSFASYEEDWVGRITYNWKERYLMEMNAAYTGSEKFAPGKRFGFFPSFSVGWRISEEPFLKKMQESWLTNLKVRYSYGEVGSDKGAPRFNYIQLFESGGNVTFGKNQNVSFGPLYTEGSLAYHDATWETAVKQNLGIEMTLFRKLLASIDLFKEDRTGILMSRNSSAPWMGTGLPSVNIGKTKNHGLELELGWNDKVGKNFSYFAKFNFSTSENRVVFKDDPNRLDDYLKAAGKPIGYVNKYLVSGNFGSIDDIFNYTQSGITNGSQNKLIPGDLIYLDYNGDGVINEKDMAPVANLNYPLTTYGLTLGINYKGFGINALFYAATGVYKEQISDYLWDFPKGNIKAQPDTQIRWTIADVNASGMIRPSVHLVNDYHTVGSTYSYTNHSYLRLKNLEVNYAFPKEWVKRMNITSCQLYVNGNNLFTISSTDDRRDPETSSSTVYPIVRRYNVGVRLSF</sequence>
<dbReference type="Proteomes" id="UP000475905">
    <property type="component" value="Unassembled WGS sequence"/>
</dbReference>
<dbReference type="InterPro" id="IPR008969">
    <property type="entry name" value="CarboxyPept-like_regulatory"/>
</dbReference>
<dbReference type="NCBIfam" id="TIGR04056">
    <property type="entry name" value="OMP_RagA_SusC"/>
    <property type="match status" value="1"/>
</dbReference>
<dbReference type="InterPro" id="IPR018247">
    <property type="entry name" value="EF_Hand_1_Ca_BS"/>
</dbReference>
<dbReference type="EMBL" id="VVYP01000015">
    <property type="protein sequence ID" value="KAA5462767.1"/>
    <property type="molecule type" value="Genomic_DNA"/>
</dbReference>
<organism evidence="6 7">
    <name type="scientific">Bacteroides caccae</name>
    <dbReference type="NCBI Taxonomy" id="47678"/>
    <lineage>
        <taxon>Bacteria</taxon>
        <taxon>Pseudomonadati</taxon>
        <taxon>Bacteroidota</taxon>
        <taxon>Bacteroidia</taxon>
        <taxon>Bacteroidales</taxon>
        <taxon>Bacteroidaceae</taxon>
        <taxon>Bacteroides</taxon>
    </lineage>
</organism>
<dbReference type="Gene3D" id="2.60.40.1120">
    <property type="entry name" value="Carboxypeptidase-like, regulatory domain"/>
    <property type="match status" value="1"/>
</dbReference>
<keyword evidence="6" id="KW-0675">Receptor</keyword>